<feature type="transmembrane region" description="Helical" evidence="5">
    <location>
        <begin position="128"/>
        <end position="148"/>
    </location>
</feature>
<evidence type="ECO:0000256" key="4">
    <source>
        <dbReference type="ARBA" id="ARBA00023136"/>
    </source>
</evidence>
<feature type="transmembrane region" description="Helical" evidence="5">
    <location>
        <begin position="102"/>
        <end position="122"/>
    </location>
</feature>
<evidence type="ECO:0000256" key="1">
    <source>
        <dbReference type="ARBA" id="ARBA00004141"/>
    </source>
</evidence>
<gene>
    <name evidence="7" type="ORF">IFM53868_10006</name>
</gene>
<feature type="transmembrane region" description="Helical" evidence="5">
    <location>
        <begin position="160"/>
        <end position="179"/>
    </location>
</feature>
<comment type="subcellular location">
    <subcellularLocation>
        <location evidence="1">Membrane</location>
        <topology evidence="1">Multi-pass membrane protein</topology>
    </subcellularLocation>
</comment>
<feature type="domain" description="Major facilitator superfamily (MFS) profile" evidence="6">
    <location>
        <begin position="38"/>
        <end position="524"/>
    </location>
</feature>
<keyword evidence="8" id="KW-1185">Reference proteome</keyword>
<feature type="transmembrane region" description="Helical" evidence="5">
    <location>
        <begin position="339"/>
        <end position="359"/>
    </location>
</feature>
<feature type="transmembrane region" description="Helical" evidence="5">
    <location>
        <begin position="72"/>
        <end position="90"/>
    </location>
</feature>
<feature type="transmembrane region" description="Helical" evidence="5">
    <location>
        <begin position="261"/>
        <end position="283"/>
    </location>
</feature>
<dbReference type="Gene3D" id="1.20.1250.20">
    <property type="entry name" value="MFS general substrate transporter like domains"/>
    <property type="match status" value="1"/>
</dbReference>
<dbReference type="Gene3D" id="1.20.1720.10">
    <property type="entry name" value="Multidrug resistance protein D"/>
    <property type="match status" value="1"/>
</dbReference>
<evidence type="ECO:0000256" key="2">
    <source>
        <dbReference type="ARBA" id="ARBA00022692"/>
    </source>
</evidence>
<evidence type="ECO:0000313" key="8">
    <source>
        <dbReference type="Proteomes" id="UP000465266"/>
    </source>
</evidence>
<keyword evidence="2 5" id="KW-0812">Transmembrane</keyword>
<dbReference type="PANTHER" id="PTHR23501">
    <property type="entry name" value="MAJOR FACILITATOR SUPERFAMILY"/>
    <property type="match status" value="1"/>
</dbReference>
<organism evidence="7 8">
    <name type="scientific">Aspergillus udagawae</name>
    <dbReference type="NCBI Taxonomy" id="91492"/>
    <lineage>
        <taxon>Eukaryota</taxon>
        <taxon>Fungi</taxon>
        <taxon>Dikarya</taxon>
        <taxon>Ascomycota</taxon>
        <taxon>Pezizomycotina</taxon>
        <taxon>Eurotiomycetes</taxon>
        <taxon>Eurotiomycetidae</taxon>
        <taxon>Eurotiales</taxon>
        <taxon>Aspergillaceae</taxon>
        <taxon>Aspergillus</taxon>
        <taxon>Aspergillus subgen. Fumigati</taxon>
    </lineage>
</organism>
<feature type="transmembrane region" description="Helical" evidence="5">
    <location>
        <begin position="390"/>
        <end position="416"/>
    </location>
</feature>
<feature type="transmembrane region" description="Helical" evidence="5">
    <location>
        <begin position="231"/>
        <end position="249"/>
    </location>
</feature>
<evidence type="ECO:0000259" key="6">
    <source>
        <dbReference type="PROSITE" id="PS50850"/>
    </source>
</evidence>
<dbReference type="PANTHER" id="PTHR23501:SF78">
    <property type="entry name" value="MAJOR FACILITATOR SUPERFAMILY (MFS) PROFILE DOMAIN-CONTAINING PROTEIN-RELATED"/>
    <property type="match status" value="1"/>
</dbReference>
<evidence type="ECO:0000256" key="3">
    <source>
        <dbReference type="ARBA" id="ARBA00022989"/>
    </source>
</evidence>
<feature type="transmembrane region" description="Helical" evidence="5">
    <location>
        <begin position="497"/>
        <end position="519"/>
    </location>
</feature>
<keyword evidence="4 5" id="KW-0472">Membrane</keyword>
<proteinExistence type="predicted"/>
<feature type="transmembrane region" description="Helical" evidence="5">
    <location>
        <begin position="437"/>
        <end position="455"/>
    </location>
</feature>
<dbReference type="InterPro" id="IPR020846">
    <property type="entry name" value="MFS_dom"/>
</dbReference>
<sequence length="545" mass="58164">MEEPSTVPAGHENEQTPLLQSFQDRQFHVLSSKQLLVVFPALALVQFTSFLDQTAVSTALPAIADGLNIGSSISWIGTSFLVTSTSIQLINGRLSDIFGRKSCLITALTIMALGNIASGFSASPSELYATRAFSGLGAGAINALVQIAVSDYTTLEQRGYYFGIIGVATALGNGLGPVVGGTLTEQTSWRWTFWFIGPLAGVAVVNLAFVLPQSGASTRGIWRQLQLMDWLGMLTSMVATILILIPLSQGGSAASWTSPTVMIMLSTGVCLFLVFLVVEWRFIKLPLLPLHLFQYGLSTNILLTMNVIIGWVFWANLFYIPLYFQNVRGWSPATAGSLILPMVIAHGATSALSGILVAATGRYTRIISGGAALWTIGAIGKTLYGQTTPVWSFFVVGIFEGFGVGCSLQPVLVGLLAGSLNADRAVLTGLRNFIRDIGGAMGITVSGTIMNNVLYSGLKGKLSPEVISQLTSSAFALRNTDLSDDDKQLVSTVYMRGVQAVFVSYAVLTAIYFLCSLFIEDYGLGGKYAHAESSVTANPEGTEEY</sequence>
<protein>
    <recommendedName>
        <fullName evidence="6">Major facilitator superfamily (MFS) profile domain-containing protein</fullName>
    </recommendedName>
</protein>
<feature type="transmembrane region" description="Helical" evidence="5">
    <location>
        <begin position="191"/>
        <end position="211"/>
    </location>
</feature>
<feature type="transmembrane region" description="Helical" evidence="5">
    <location>
        <begin position="366"/>
        <end position="384"/>
    </location>
</feature>
<dbReference type="InterPro" id="IPR011701">
    <property type="entry name" value="MFS"/>
</dbReference>
<reference evidence="7 8" key="1">
    <citation type="submission" date="2020-01" db="EMBL/GenBank/DDBJ databases">
        <title>Draft genome sequence of Aspergillus udagawae IFM 53868.</title>
        <authorList>
            <person name="Takahashi H."/>
            <person name="Yaguchi T."/>
        </authorList>
    </citation>
    <scope>NUCLEOTIDE SEQUENCE [LARGE SCALE GENOMIC DNA]</scope>
    <source>
        <strain evidence="7 8">IFM 53868</strain>
    </source>
</reference>
<feature type="transmembrane region" description="Helical" evidence="5">
    <location>
        <begin position="295"/>
        <end position="319"/>
    </location>
</feature>
<dbReference type="SUPFAM" id="SSF103473">
    <property type="entry name" value="MFS general substrate transporter"/>
    <property type="match status" value="1"/>
</dbReference>
<comment type="caution">
    <text evidence="7">The sequence shown here is derived from an EMBL/GenBank/DDBJ whole genome shotgun (WGS) entry which is preliminary data.</text>
</comment>
<keyword evidence="3 5" id="KW-1133">Transmembrane helix</keyword>
<dbReference type="Pfam" id="PF07690">
    <property type="entry name" value="MFS_1"/>
    <property type="match status" value="1"/>
</dbReference>
<accession>A0ABQ1BD17</accession>
<dbReference type="InterPro" id="IPR036259">
    <property type="entry name" value="MFS_trans_sf"/>
</dbReference>
<dbReference type="PRINTS" id="PR01036">
    <property type="entry name" value="TCRTETB"/>
</dbReference>
<dbReference type="PROSITE" id="PS50850">
    <property type="entry name" value="MFS"/>
    <property type="match status" value="1"/>
</dbReference>
<dbReference type="EMBL" id="BLKG01000198">
    <property type="protein sequence ID" value="GFF98852.1"/>
    <property type="molecule type" value="Genomic_DNA"/>
</dbReference>
<name>A0ABQ1BD17_9EURO</name>
<evidence type="ECO:0000256" key="5">
    <source>
        <dbReference type="SAM" id="Phobius"/>
    </source>
</evidence>
<dbReference type="Proteomes" id="UP000465266">
    <property type="component" value="Unassembled WGS sequence"/>
</dbReference>
<evidence type="ECO:0000313" key="7">
    <source>
        <dbReference type="EMBL" id="GFF98852.1"/>
    </source>
</evidence>